<comment type="similarity">
    <text evidence="10 11">Belongs to the TonB-dependent receptor family.</text>
</comment>
<keyword evidence="4 10" id="KW-0812">Transmembrane</keyword>
<evidence type="ECO:0000256" key="4">
    <source>
        <dbReference type="ARBA" id="ARBA00022692"/>
    </source>
</evidence>
<organism evidence="14 15">
    <name type="scientific">Flavobacterium anhuiense</name>
    <dbReference type="NCBI Taxonomy" id="459526"/>
    <lineage>
        <taxon>Bacteria</taxon>
        <taxon>Pseudomonadati</taxon>
        <taxon>Bacteroidota</taxon>
        <taxon>Flavobacteriia</taxon>
        <taxon>Flavobacteriales</taxon>
        <taxon>Flavobacteriaceae</taxon>
        <taxon>Flavobacterium</taxon>
    </lineage>
</organism>
<dbReference type="Pfam" id="PF07715">
    <property type="entry name" value="Plug"/>
    <property type="match status" value="1"/>
</dbReference>
<sequence>MKKITLILFLIAFQHIIYSQVISDKISVEFKNANIKTAIQDIEKVSYFKFYFDEKWLENDSTSISQQYKEVKIGEVLEDVLKNTSFNFYISENKVIITNNSIIYSQLPDDYFGIPLERDENGQITSPIFYQQYDSIKKTNSRNPNKNIRDIVLIGKETKKEKKKTYTVSGFIRGGKNNAGIANVLVKIPNTEFIATTDKKGFYSLQVPGGLNVIETETFSYNKVRKNIMVYNDGTLNFSLTEDINQLDEVLIKTNKNKTAKAAITGITTIDAEGIKNVPLVLGERDILKVALTMPGIKTAGEGSAGYNVRGGKEDQNLFLLDHATLYNPSHFFGFFTALNPYTTKKVDIYKGSIPAEFGGRLSSVFDITSKTGSVNEFQGEGGIGPVTSNLMLSTPIVKEKSSLVVGGRATYSDWILKSLDDENLKNSQASFYDFILKYNHKMNNNNDIESTLYYSHDKFSVSSDSLYKYSNRLATLKWNHTFNEKNKGSMIFTNSEYKFNIDYQSEGVNNFDFGYKINETQAMIKMNYLYSEKHKFTYGLSTKLYTVDPGYLSPTNPETTLVPIDVETEKGLESAAYIGDNFKINDKFLIDFGLRYSTFAALGKSTQRIYQDNAPISDATVIETKTYGNNEVIKRYGGLEPRVAARYFLADDFSIRASYDKTYQYIHLLSNNTTQSPTDIWKLSDLNVKPESAQQVSLGLYKNLKGGDIELSLEGYYKKSKNILDYKVGAELLLNENIETELLQGEGKAYGVEFLVKKQVGKLNGWLGYTYSRSLIKLDSQFNEEKVNDGKYFASNFDKPHDFSAVLNYKITKRYSFSSNFTYQTGRPITYPIGKYDYGNEQYTLYSDRNKFRIPDYFRLDIGLNIEGNHKIKKLAHSFWNISVYNVLGRNNPYSVFFVTKEGQIKAYKTSIFSIPIPSITYNFKF</sequence>
<dbReference type="Pfam" id="PF13715">
    <property type="entry name" value="CarbopepD_reg_2"/>
    <property type="match status" value="1"/>
</dbReference>
<evidence type="ECO:0000256" key="8">
    <source>
        <dbReference type="ARBA" id="ARBA00023170"/>
    </source>
</evidence>
<dbReference type="PROSITE" id="PS52016">
    <property type="entry name" value="TONB_DEPENDENT_REC_3"/>
    <property type="match status" value="1"/>
</dbReference>
<dbReference type="GO" id="GO:0044718">
    <property type="term" value="P:siderophore transmembrane transport"/>
    <property type="evidence" value="ECO:0007669"/>
    <property type="project" value="TreeGrafter"/>
</dbReference>
<dbReference type="SUPFAM" id="SSF49464">
    <property type="entry name" value="Carboxypeptidase regulatory domain-like"/>
    <property type="match status" value="1"/>
</dbReference>
<comment type="subcellular location">
    <subcellularLocation>
        <location evidence="1 10">Cell outer membrane</location>
        <topology evidence="1 10">Multi-pass membrane protein</topology>
    </subcellularLocation>
</comment>
<evidence type="ECO:0000256" key="2">
    <source>
        <dbReference type="ARBA" id="ARBA00022448"/>
    </source>
</evidence>
<protein>
    <submittedName>
        <fullName evidence="14">TonB dependent receptor</fullName>
    </submittedName>
</protein>
<dbReference type="Pfam" id="PF00593">
    <property type="entry name" value="TonB_dep_Rec_b-barrel"/>
    <property type="match status" value="1"/>
</dbReference>
<dbReference type="Gene3D" id="2.40.170.20">
    <property type="entry name" value="TonB-dependent receptor, beta-barrel domain"/>
    <property type="match status" value="1"/>
</dbReference>
<dbReference type="Proteomes" id="UP000093276">
    <property type="component" value="Chromosome"/>
</dbReference>
<evidence type="ECO:0000256" key="3">
    <source>
        <dbReference type="ARBA" id="ARBA00022452"/>
    </source>
</evidence>
<keyword evidence="6 11" id="KW-0798">TonB box</keyword>
<evidence type="ECO:0000256" key="7">
    <source>
        <dbReference type="ARBA" id="ARBA00023136"/>
    </source>
</evidence>
<dbReference type="GO" id="GO:0015344">
    <property type="term" value="F:siderophore uptake transmembrane transporter activity"/>
    <property type="evidence" value="ECO:0007669"/>
    <property type="project" value="TreeGrafter"/>
</dbReference>
<evidence type="ECO:0000256" key="6">
    <source>
        <dbReference type="ARBA" id="ARBA00023077"/>
    </source>
</evidence>
<evidence type="ECO:0000259" key="12">
    <source>
        <dbReference type="Pfam" id="PF00593"/>
    </source>
</evidence>
<keyword evidence="9 10" id="KW-0998">Cell outer membrane</keyword>
<dbReference type="KEGG" id="fjg:BB050_01176"/>
<dbReference type="Gene3D" id="2.60.40.1120">
    <property type="entry name" value="Carboxypeptidase-like, regulatory domain"/>
    <property type="match status" value="1"/>
</dbReference>
<dbReference type="InterPro" id="IPR036942">
    <property type="entry name" value="Beta-barrel_TonB_sf"/>
</dbReference>
<dbReference type="InterPro" id="IPR008969">
    <property type="entry name" value="CarboxyPept-like_regulatory"/>
</dbReference>
<evidence type="ECO:0000313" key="15">
    <source>
        <dbReference type="Proteomes" id="UP000093276"/>
    </source>
</evidence>
<dbReference type="InterPro" id="IPR039426">
    <property type="entry name" value="TonB-dep_rcpt-like"/>
</dbReference>
<feature type="domain" description="TonB-dependent receptor-like beta-barrel" evidence="12">
    <location>
        <begin position="432"/>
        <end position="888"/>
    </location>
</feature>
<evidence type="ECO:0000256" key="9">
    <source>
        <dbReference type="ARBA" id="ARBA00023237"/>
    </source>
</evidence>
<name>A0AAC9GIL8_9FLAO</name>
<evidence type="ECO:0000256" key="10">
    <source>
        <dbReference type="PROSITE-ProRule" id="PRU01360"/>
    </source>
</evidence>
<keyword evidence="3 10" id="KW-1134">Transmembrane beta strand</keyword>
<keyword evidence="5" id="KW-0732">Signal</keyword>
<evidence type="ECO:0000259" key="13">
    <source>
        <dbReference type="Pfam" id="PF07715"/>
    </source>
</evidence>
<dbReference type="InterPro" id="IPR037066">
    <property type="entry name" value="Plug_dom_sf"/>
</dbReference>
<gene>
    <name evidence="14" type="ORF">BB050_01176</name>
</gene>
<dbReference type="SUPFAM" id="SSF56935">
    <property type="entry name" value="Porins"/>
    <property type="match status" value="1"/>
</dbReference>
<feature type="domain" description="TonB-dependent receptor plug" evidence="13">
    <location>
        <begin position="267"/>
        <end position="361"/>
    </location>
</feature>
<dbReference type="InterPro" id="IPR000531">
    <property type="entry name" value="Beta-barrel_TonB"/>
</dbReference>
<keyword evidence="2 10" id="KW-0813">Transport</keyword>
<keyword evidence="7 10" id="KW-0472">Membrane</keyword>
<dbReference type="RefSeq" id="WP_066032924.1">
    <property type="nucleotide sequence ID" value="NZ_CP016907.1"/>
</dbReference>
<proteinExistence type="inferred from homology"/>
<keyword evidence="8 14" id="KW-0675">Receptor</keyword>
<dbReference type="Gene3D" id="2.170.130.10">
    <property type="entry name" value="TonB-dependent receptor, plug domain"/>
    <property type="match status" value="1"/>
</dbReference>
<evidence type="ECO:0000256" key="5">
    <source>
        <dbReference type="ARBA" id="ARBA00022729"/>
    </source>
</evidence>
<reference evidence="14 15" key="1">
    <citation type="submission" date="2016-08" db="EMBL/GenBank/DDBJ databases">
        <title>Complete genome sequence of Flavobacterium johnsoniae strain GSE09, a volatile-producing biocontrol agent isolated from cucumber (Cucumis sativus).</title>
        <authorList>
            <person name="Jeong J.-J."/>
            <person name="Oh J.Y."/>
            <person name="Jim Y.J."/>
            <person name="Sang M.K."/>
            <person name="Kim K.D."/>
        </authorList>
    </citation>
    <scope>NUCLEOTIDE SEQUENCE [LARGE SCALE GENOMIC DNA]</scope>
    <source>
        <strain evidence="14 15">GSE09</strain>
    </source>
</reference>
<accession>A0AAC9GIL8</accession>
<dbReference type="PANTHER" id="PTHR30069">
    <property type="entry name" value="TONB-DEPENDENT OUTER MEMBRANE RECEPTOR"/>
    <property type="match status" value="1"/>
</dbReference>
<dbReference type="AlphaFoldDB" id="A0AAC9GIL8"/>
<dbReference type="GO" id="GO:0009279">
    <property type="term" value="C:cell outer membrane"/>
    <property type="evidence" value="ECO:0007669"/>
    <property type="project" value="UniProtKB-SubCell"/>
</dbReference>
<dbReference type="PANTHER" id="PTHR30069:SF29">
    <property type="entry name" value="HEMOGLOBIN AND HEMOGLOBIN-HAPTOGLOBIN-BINDING PROTEIN 1-RELATED"/>
    <property type="match status" value="1"/>
</dbReference>
<evidence type="ECO:0000256" key="1">
    <source>
        <dbReference type="ARBA" id="ARBA00004571"/>
    </source>
</evidence>
<dbReference type="EMBL" id="CP016907">
    <property type="protein sequence ID" value="AOC94311.1"/>
    <property type="molecule type" value="Genomic_DNA"/>
</dbReference>
<evidence type="ECO:0000313" key="14">
    <source>
        <dbReference type="EMBL" id="AOC94311.1"/>
    </source>
</evidence>
<dbReference type="InterPro" id="IPR012910">
    <property type="entry name" value="Plug_dom"/>
</dbReference>
<evidence type="ECO:0000256" key="11">
    <source>
        <dbReference type="RuleBase" id="RU003357"/>
    </source>
</evidence>
<dbReference type="GeneID" id="32307066"/>